<dbReference type="Proteomes" id="UP000271624">
    <property type="component" value="Unassembled WGS sequence"/>
</dbReference>
<keyword evidence="1" id="KW-0472">Membrane</keyword>
<dbReference type="AlphaFoldDB" id="A0A3S1CJJ3"/>
<evidence type="ECO:0000313" key="3">
    <source>
        <dbReference type="Proteomes" id="UP000271624"/>
    </source>
</evidence>
<feature type="transmembrane region" description="Helical" evidence="1">
    <location>
        <begin position="7"/>
        <end position="25"/>
    </location>
</feature>
<feature type="transmembrane region" description="Helical" evidence="1">
    <location>
        <begin position="112"/>
        <end position="130"/>
    </location>
</feature>
<keyword evidence="3" id="KW-1185">Reference proteome</keyword>
<sequence>MEEKKVDWLSLLKGTAVGGVLLFLWNGLTQSFTPWGIKSIKELEDQATITETIARASTNGVYYLKDKVTAFIAVKPEAYYSMPRYFTIEFVTEVLVGGVLTAILLLTSTESIVTRLIIIGLVALAGIFSIDLQYWNWWGFSSIFTFGIAINRLVGYLLTGFVLIKFIL</sequence>
<name>A0A3S1CJJ3_9CYAN</name>
<evidence type="ECO:0000313" key="2">
    <source>
        <dbReference type="EMBL" id="RUT02798.1"/>
    </source>
</evidence>
<comment type="caution">
    <text evidence="2">The sequence shown here is derived from an EMBL/GenBank/DDBJ whole genome shotgun (WGS) entry which is preliminary data.</text>
</comment>
<reference evidence="2" key="2">
    <citation type="journal article" date="2019" name="Genome Biol. Evol.">
        <title>Day and night: Metabolic profiles and evolutionary relationships of six axenic non-marine cyanobacteria.</title>
        <authorList>
            <person name="Will S.E."/>
            <person name="Henke P."/>
            <person name="Boedeker C."/>
            <person name="Huang S."/>
            <person name="Brinkmann H."/>
            <person name="Rohde M."/>
            <person name="Jarek M."/>
            <person name="Friedl T."/>
            <person name="Seufert S."/>
            <person name="Schumacher M."/>
            <person name="Overmann J."/>
            <person name="Neumann-Schaal M."/>
            <person name="Petersen J."/>
        </authorList>
    </citation>
    <scope>NUCLEOTIDE SEQUENCE [LARGE SCALE GENOMIC DNA]</scope>
    <source>
        <strain evidence="2">PCC 7102</strain>
    </source>
</reference>
<organism evidence="2 3">
    <name type="scientific">Dulcicalothrix desertica PCC 7102</name>
    <dbReference type="NCBI Taxonomy" id="232991"/>
    <lineage>
        <taxon>Bacteria</taxon>
        <taxon>Bacillati</taxon>
        <taxon>Cyanobacteriota</taxon>
        <taxon>Cyanophyceae</taxon>
        <taxon>Nostocales</taxon>
        <taxon>Calotrichaceae</taxon>
        <taxon>Dulcicalothrix</taxon>
    </lineage>
</organism>
<reference evidence="2" key="1">
    <citation type="submission" date="2018-12" db="EMBL/GenBank/DDBJ databases">
        <authorList>
            <person name="Will S."/>
            <person name="Neumann-Schaal M."/>
            <person name="Henke P."/>
        </authorList>
    </citation>
    <scope>NUCLEOTIDE SEQUENCE</scope>
    <source>
        <strain evidence="2">PCC 7102</strain>
    </source>
</reference>
<feature type="transmembrane region" description="Helical" evidence="1">
    <location>
        <begin position="85"/>
        <end position="105"/>
    </location>
</feature>
<protein>
    <submittedName>
        <fullName evidence="2">Uncharacterized protein</fullName>
    </submittedName>
</protein>
<feature type="transmembrane region" description="Helical" evidence="1">
    <location>
        <begin position="142"/>
        <end position="164"/>
    </location>
</feature>
<keyword evidence="1" id="KW-1133">Transmembrane helix</keyword>
<evidence type="ECO:0000256" key="1">
    <source>
        <dbReference type="SAM" id="Phobius"/>
    </source>
</evidence>
<gene>
    <name evidence="2" type="ORF">DSM106972_057180</name>
</gene>
<proteinExistence type="predicted"/>
<dbReference type="EMBL" id="RSCL01000015">
    <property type="protein sequence ID" value="RUT02798.1"/>
    <property type="molecule type" value="Genomic_DNA"/>
</dbReference>
<accession>A0A3S1CJJ3</accession>
<keyword evidence="1" id="KW-0812">Transmembrane</keyword>